<proteinExistence type="inferred from homology"/>
<dbReference type="InterPro" id="IPR036643">
    <property type="entry name" value="RNApol_insert_sf"/>
</dbReference>
<dbReference type="InterPro" id="IPR050518">
    <property type="entry name" value="Rpo3/RPB3_RNA_Pol_subunit"/>
</dbReference>
<name>A0ABQ7JBN3_9APIC</name>
<dbReference type="Gene3D" id="3.30.1360.10">
    <property type="entry name" value="RNA polymerase, RBP11-like subunit"/>
    <property type="match status" value="1"/>
</dbReference>
<keyword evidence="1 5" id="KW-0240">DNA-directed RNA polymerase</keyword>
<organism evidence="5 6">
    <name type="scientific">Cardiosporidium cionae</name>
    <dbReference type="NCBI Taxonomy" id="476202"/>
    <lineage>
        <taxon>Eukaryota</taxon>
        <taxon>Sar</taxon>
        <taxon>Alveolata</taxon>
        <taxon>Apicomplexa</taxon>
        <taxon>Aconoidasida</taxon>
        <taxon>Nephromycida</taxon>
        <taxon>Cardiosporidium</taxon>
    </lineage>
</organism>
<dbReference type="InterPro" id="IPR022842">
    <property type="entry name" value="RNAP_Rpo3/Rpb3/RPAC1"/>
</dbReference>
<reference evidence="5 6" key="1">
    <citation type="journal article" date="2020" name="bioRxiv">
        <title>Metabolic contributions of an alphaproteobacterial endosymbiont in the apicomplexan Cardiosporidium cionae.</title>
        <authorList>
            <person name="Hunter E.S."/>
            <person name="Paight C.J."/>
            <person name="Lane C.E."/>
        </authorList>
    </citation>
    <scope>NUCLEOTIDE SEQUENCE [LARGE SCALE GENOMIC DNA]</scope>
    <source>
        <strain evidence="5">ESH_2018</strain>
    </source>
</reference>
<feature type="domain" description="DNA-directed RNA polymerase RpoA/D/Rpb3-type" evidence="4">
    <location>
        <begin position="20"/>
        <end position="296"/>
    </location>
</feature>
<dbReference type="Pfam" id="PF01193">
    <property type="entry name" value="RNA_pol_L"/>
    <property type="match status" value="1"/>
</dbReference>
<dbReference type="NCBIfam" id="NF001988">
    <property type="entry name" value="PRK00783.1"/>
    <property type="match status" value="1"/>
</dbReference>
<protein>
    <submittedName>
        <fullName evidence="5">Dna-directed Rna polymerase II RPB3</fullName>
    </submittedName>
</protein>
<dbReference type="SUPFAM" id="SSF55257">
    <property type="entry name" value="RBP11-like subunits of RNA polymerase"/>
    <property type="match status" value="1"/>
</dbReference>
<dbReference type="EMBL" id="JADAQX010000194">
    <property type="protein sequence ID" value="KAF8821324.1"/>
    <property type="molecule type" value="Genomic_DNA"/>
</dbReference>
<keyword evidence="2" id="KW-0804">Transcription</keyword>
<dbReference type="Proteomes" id="UP000823046">
    <property type="component" value="Unassembled WGS sequence"/>
</dbReference>
<evidence type="ECO:0000256" key="3">
    <source>
        <dbReference type="ARBA" id="ARBA00025804"/>
    </source>
</evidence>
<evidence type="ECO:0000256" key="2">
    <source>
        <dbReference type="ARBA" id="ARBA00023163"/>
    </source>
</evidence>
<evidence type="ECO:0000256" key="1">
    <source>
        <dbReference type="ARBA" id="ARBA00022478"/>
    </source>
</evidence>
<dbReference type="PANTHER" id="PTHR11800:SF2">
    <property type="entry name" value="DNA-DIRECTED RNA POLYMERASE II SUBUNIT RPB3"/>
    <property type="match status" value="1"/>
</dbReference>
<sequence>MGWPSSKRPTIEVQSISLNRVEFILANVDISFANALRRIMLAEVPTLAIDLVTVYENTSIFHDEYLCHRLGLIPIDSRNVNEYNYRDECECMYQCPKCCIDFTLDVTCTTNGTLPVTHMDIYPDRNTEDIPLPVRLLDSTGQDQQIMIVKLRKDQKIKVKMTASKGIGKVHAKWIPVATAVYQMERLLRINPQVESNLSRKDKMAIVAALPPNTLKLEENNLGIGRLVVAENYDSSMFEVYENKIREIGYKDLLHIEEDESRFHFIVEGSGAIPVQRTVELALEVLDDKLSALQSHLSRIEKELQANSGVISMSRPLYNLD</sequence>
<comment type="similarity">
    <text evidence="3">Belongs to the archaeal Rpo3/eukaryotic RPB3 RNA polymerase subunit family.</text>
</comment>
<keyword evidence="6" id="KW-1185">Reference proteome</keyword>
<evidence type="ECO:0000313" key="5">
    <source>
        <dbReference type="EMBL" id="KAF8821324.1"/>
    </source>
</evidence>
<dbReference type="InterPro" id="IPR036603">
    <property type="entry name" value="RBP11-like"/>
</dbReference>
<dbReference type="PANTHER" id="PTHR11800">
    <property type="entry name" value="DNA-DIRECTED RNA POLYMERASE"/>
    <property type="match status" value="1"/>
</dbReference>
<gene>
    <name evidence="5" type="primary">POLR2C</name>
    <name evidence="5" type="ORF">IE077_002157</name>
</gene>
<evidence type="ECO:0000313" key="6">
    <source>
        <dbReference type="Proteomes" id="UP000823046"/>
    </source>
</evidence>
<accession>A0ABQ7JBN3</accession>
<evidence type="ECO:0000259" key="4">
    <source>
        <dbReference type="SMART" id="SM00662"/>
    </source>
</evidence>
<dbReference type="Pfam" id="PF01000">
    <property type="entry name" value="RNA_pol_A_bac"/>
    <property type="match status" value="1"/>
</dbReference>
<dbReference type="HAMAP" id="MF_00320">
    <property type="entry name" value="RNApol_arch_Rpo3"/>
    <property type="match status" value="1"/>
</dbReference>
<dbReference type="GO" id="GO:0000428">
    <property type="term" value="C:DNA-directed RNA polymerase complex"/>
    <property type="evidence" value="ECO:0007669"/>
    <property type="project" value="UniProtKB-KW"/>
</dbReference>
<dbReference type="SMART" id="SM00662">
    <property type="entry name" value="RPOLD"/>
    <property type="match status" value="1"/>
</dbReference>
<dbReference type="Gene3D" id="2.170.120.12">
    <property type="entry name" value="DNA-directed RNA polymerase, insert domain"/>
    <property type="match status" value="1"/>
</dbReference>
<comment type="caution">
    <text evidence="5">The sequence shown here is derived from an EMBL/GenBank/DDBJ whole genome shotgun (WGS) entry which is preliminary data.</text>
</comment>
<dbReference type="InterPro" id="IPR011262">
    <property type="entry name" value="DNA-dir_RNA_pol_insert"/>
</dbReference>
<dbReference type="InterPro" id="IPR011263">
    <property type="entry name" value="DNA-dir_RNA_pol_RpoA/D/Rpb3"/>
</dbReference>
<dbReference type="SUPFAM" id="SSF56553">
    <property type="entry name" value="Insert subdomain of RNA polymerase alpha subunit"/>
    <property type="match status" value="1"/>
</dbReference>